<dbReference type="InterPro" id="IPR010079">
    <property type="entry name" value="Xanthine_PRibTrfase"/>
</dbReference>
<dbReference type="Pfam" id="PF00156">
    <property type="entry name" value="Pribosyltran"/>
    <property type="match status" value="1"/>
</dbReference>
<keyword evidence="1 5" id="KW-0963">Cytoplasm</keyword>
<dbReference type="CDD" id="cd06223">
    <property type="entry name" value="PRTases_typeI"/>
    <property type="match status" value="1"/>
</dbReference>
<feature type="binding site" evidence="5">
    <location>
        <position position="20"/>
    </location>
    <ligand>
        <name>xanthine</name>
        <dbReference type="ChEBI" id="CHEBI:17712"/>
    </ligand>
</feature>
<comment type="catalytic activity">
    <reaction evidence="5">
        <text>XMP + diphosphate = xanthine + 5-phospho-alpha-D-ribose 1-diphosphate</text>
        <dbReference type="Rhea" id="RHEA:10800"/>
        <dbReference type="ChEBI" id="CHEBI:17712"/>
        <dbReference type="ChEBI" id="CHEBI:33019"/>
        <dbReference type="ChEBI" id="CHEBI:57464"/>
        <dbReference type="ChEBI" id="CHEBI:58017"/>
        <dbReference type="EC" id="2.4.2.22"/>
    </reaction>
</comment>
<dbReference type="NCBIfam" id="TIGR01744">
    <property type="entry name" value="XPRTase"/>
    <property type="match status" value="1"/>
</dbReference>
<evidence type="ECO:0000313" key="9">
    <source>
        <dbReference type="Proteomes" id="UP000032522"/>
    </source>
</evidence>
<comment type="function">
    <text evidence="5">Converts the preformed base xanthine, a product of nucleic acid breakdown, to xanthosine 5'-monophosphate (XMP), so it can be reused for RNA or DNA synthesis.</text>
</comment>
<gene>
    <name evidence="5 8" type="primary">xpt</name>
    <name evidence="8" type="ORF">LG52_1125</name>
</gene>
<dbReference type="SUPFAM" id="SSF53271">
    <property type="entry name" value="PRTase-like"/>
    <property type="match status" value="1"/>
</dbReference>
<evidence type="ECO:0000313" key="8">
    <source>
        <dbReference type="EMBL" id="KJE27806.1"/>
    </source>
</evidence>
<keyword evidence="2 5" id="KW-0328">Glycosyltransferase</keyword>
<accession>A0A0D8BUG6</accession>
<evidence type="ECO:0000256" key="5">
    <source>
        <dbReference type="HAMAP-Rule" id="MF_01184"/>
    </source>
</evidence>
<dbReference type="NCBIfam" id="NF006671">
    <property type="entry name" value="PRK09219.1"/>
    <property type="match status" value="1"/>
</dbReference>
<comment type="subunit">
    <text evidence="5">Homodimer.</text>
</comment>
<evidence type="ECO:0000256" key="4">
    <source>
        <dbReference type="ARBA" id="ARBA00022726"/>
    </source>
</evidence>
<sequence length="195" mass="21439">MRELLEKIAAEGEVATDGVLKVDRFLNHQVDPQLMKRIGEEFADRFRDERPTKVLTLESSGISPALMAAYELGIPLVVARKRRPLTMTGDVYRTEVYSFTKQEANEIIVSRSLLGCGDRVLIIDDFLANGQAALGMAEIIEQAGADMVGIGIVIEKAFQDGGRLLRSRGFRVVSLARIASLDGGAIQFADEVMIR</sequence>
<organism evidence="8 9">
    <name type="scientific">Geobacillus kaustophilus</name>
    <dbReference type="NCBI Taxonomy" id="1462"/>
    <lineage>
        <taxon>Bacteria</taxon>
        <taxon>Bacillati</taxon>
        <taxon>Bacillota</taxon>
        <taxon>Bacilli</taxon>
        <taxon>Bacillales</taxon>
        <taxon>Anoxybacillaceae</taxon>
        <taxon>Geobacillus</taxon>
        <taxon>Geobacillus thermoleovorans group</taxon>
    </lineage>
</organism>
<evidence type="ECO:0000259" key="7">
    <source>
        <dbReference type="Pfam" id="PF00156"/>
    </source>
</evidence>
<keyword evidence="3 5" id="KW-0808">Transferase</keyword>
<dbReference type="AlphaFoldDB" id="A0A0D8BUG6"/>
<keyword evidence="4 5" id="KW-0660">Purine salvage</keyword>
<evidence type="ECO:0000256" key="6">
    <source>
        <dbReference type="NCBIfam" id="TIGR01744"/>
    </source>
</evidence>
<dbReference type="OrthoDB" id="9790678at2"/>
<feature type="binding site" evidence="5">
    <location>
        <begin position="128"/>
        <end position="132"/>
    </location>
    <ligand>
        <name>5-phospho-alpha-D-ribose 1-diphosphate</name>
        <dbReference type="ChEBI" id="CHEBI:58017"/>
    </ligand>
</feature>
<feature type="binding site" evidence="5">
    <location>
        <position position="27"/>
    </location>
    <ligand>
        <name>xanthine</name>
        <dbReference type="ChEBI" id="CHEBI:17712"/>
    </ligand>
</feature>
<evidence type="ECO:0000256" key="2">
    <source>
        <dbReference type="ARBA" id="ARBA00022676"/>
    </source>
</evidence>
<proteinExistence type="inferred from homology"/>
<dbReference type="GO" id="GO:0046110">
    <property type="term" value="P:xanthine metabolic process"/>
    <property type="evidence" value="ECO:0007669"/>
    <property type="project" value="UniProtKB-UniRule"/>
</dbReference>
<dbReference type="InterPro" id="IPR029057">
    <property type="entry name" value="PRTase-like"/>
</dbReference>
<feature type="domain" description="Phosphoribosyltransferase" evidence="7">
    <location>
        <begin position="32"/>
        <end position="157"/>
    </location>
</feature>
<protein>
    <recommendedName>
        <fullName evidence="5 6">Xanthine phosphoribosyltransferase</fullName>
        <shortName evidence="5">XPRTase</shortName>
        <ecNumber evidence="5 6">2.4.2.22</ecNumber>
    </recommendedName>
</protein>
<dbReference type="InterPro" id="IPR050118">
    <property type="entry name" value="Pur/Pyrimidine_PRTase"/>
</dbReference>
<dbReference type="EMBL" id="JYBP01000003">
    <property type="protein sequence ID" value="KJE27806.1"/>
    <property type="molecule type" value="Genomic_DNA"/>
</dbReference>
<dbReference type="PANTHER" id="PTHR43864:SF1">
    <property type="entry name" value="XANTHINE PHOSPHORIBOSYLTRANSFERASE"/>
    <property type="match status" value="1"/>
</dbReference>
<dbReference type="Gene3D" id="3.40.50.2020">
    <property type="match status" value="1"/>
</dbReference>
<feature type="binding site" evidence="5">
    <location>
        <position position="156"/>
    </location>
    <ligand>
        <name>xanthine</name>
        <dbReference type="ChEBI" id="CHEBI:17712"/>
    </ligand>
</feature>
<name>A0A0D8BUG6_GEOKU</name>
<dbReference type="EC" id="2.4.2.22" evidence="5 6"/>
<comment type="similarity">
    <text evidence="5">Belongs to the purine/pyrimidine phosphoribosyltransferase family. Xpt subfamily.</text>
</comment>
<dbReference type="GO" id="GO:0000310">
    <property type="term" value="F:xanthine phosphoribosyltransferase activity"/>
    <property type="evidence" value="ECO:0007669"/>
    <property type="project" value="UniProtKB-UniRule"/>
</dbReference>
<dbReference type="HAMAP" id="MF_01184">
    <property type="entry name" value="XPRTase"/>
    <property type="match status" value="1"/>
</dbReference>
<comment type="pathway">
    <text evidence="5">Purine metabolism; XMP biosynthesis via salvage pathway; XMP from xanthine: step 1/1.</text>
</comment>
<dbReference type="UniPathway" id="UPA00602">
    <property type="reaction ID" value="UER00658"/>
</dbReference>
<dbReference type="GO" id="GO:0032265">
    <property type="term" value="P:XMP salvage"/>
    <property type="evidence" value="ECO:0007669"/>
    <property type="project" value="UniProtKB-UniRule"/>
</dbReference>
<dbReference type="GO" id="GO:0005737">
    <property type="term" value="C:cytoplasm"/>
    <property type="evidence" value="ECO:0007669"/>
    <property type="project" value="UniProtKB-SubCell"/>
</dbReference>
<dbReference type="RefSeq" id="WP_044731256.1">
    <property type="nucleotide sequence ID" value="NZ_JYBP01000003.1"/>
</dbReference>
<comment type="caution">
    <text evidence="8">The sequence shown here is derived from an EMBL/GenBank/DDBJ whole genome shotgun (WGS) entry which is preliminary data.</text>
</comment>
<dbReference type="GO" id="GO:0006166">
    <property type="term" value="P:purine ribonucleoside salvage"/>
    <property type="evidence" value="ECO:0007669"/>
    <property type="project" value="UniProtKB-KW"/>
</dbReference>
<evidence type="ECO:0000256" key="3">
    <source>
        <dbReference type="ARBA" id="ARBA00022679"/>
    </source>
</evidence>
<dbReference type="InterPro" id="IPR000836">
    <property type="entry name" value="PRTase_dom"/>
</dbReference>
<reference evidence="8 9" key="1">
    <citation type="submission" date="2015-01" db="EMBL/GenBank/DDBJ databases">
        <authorList>
            <person name="Filippidou S."/>
            <person name="Jeanneret N."/>
            <person name="Russel-Delif L."/>
            <person name="Junier T."/>
            <person name="Wunderlin T."/>
            <person name="Molina V."/>
            <person name="Johnson S.L."/>
            <person name="Davenport K.W."/>
            <person name="Chain P.S."/>
            <person name="Dorador C."/>
            <person name="Junier P."/>
        </authorList>
    </citation>
    <scope>NUCLEOTIDE SEQUENCE [LARGE SCALE GENOMIC DNA]</scope>
    <source>
        <strain evidence="8 9">Et7/4</strain>
    </source>
</reference>
<dbReference type="PANTHER" id="PTHR43864">
    <property type="entry name" value="HYPOXANTHINE/GUANINE PHOSPHORIBOSYLTRANSFERASE"/>
    <property type="match status" value="1"/>
</dbReference>
<dbReference type="PATRIC" id="fig|1462.6.peg.1309"/>
<evidence type="ECO:0000256" key="1">
    <source>
        <dbReference type="ARBA" id="ARBA00022490"/>
    </source>
</evidence>
<comment type="subcellular location">
    <subcellularLocation>
        <location evidence="5">Cytoplasm</location>
    </subcellularLocation>
</comment>
<dbReference type="Proteomes" id="UP000032522">
    <property type="component" value="Unassembled WGS sequence"/>
</dbReference>